<dbReference type="RefSeq" id="WP_308347178.1">
    <property type="nucleotide sequence ID" value="NZ_CP129971.1"/>
</dbReference>
<reference evidence="1 2" key="1">
    <citation type="submission" date="2023-08" db="EMBL/GenBank/DDBJ databases">
        <title>Comparative genomics and taxonomic characterization of three novel marine species of genus Marivirga.</title>
        <authorList>
            <person name="Muhammad N."/>
            <person name="Kim S.-G."/>
        </authorList>
    </citation>
    <scope>NUCLEOTIDE SEQUENCE [LARGE SCALE GENOMIC DNA]</scope>
    <source>
        <strain evidence="1 2">BDSF4-3</strain>
    </source>
</reference>
<sequence>MIENNQNLNLSKLKACNQYWNEMPNHPQGKLCTNCSNVIHDFRNKNKTEIAHIHAISEGNVCGLYSKKQLRSSISFDKRPKKKSLFKSSILGLISILITPETAANIIAPKEKIESLYKYKSDNLNRTFSRNKKHVKQDSSIVTGQVKVLGEDTLGIPGINVIIKGTSTMTSTDNDGNYSIEIPQEIAYQDSVTVTFKFIGYASKNVRIQNKRQELNVMLSPDESELSVFYIYEKPPLHKRVWNWFTKPFK</sequence>
<dbReference type="AlphaFoldDB" id="A0AA51NBU3"/>
<evidence type="ECO:0000313" key="2">
    <source>
        <dbReference type="Proteomes" id="UP001230496"/>
    </source>
</evidence>
<organism evidence="1 2">
    <name type="scientific">Marivirga salinarum</name>
    <dbReference type="NCBI Taxonomy" id="3059078"/>
    <lineage>
        <taxon>Bacteria</taxon>
        <taxon>Pseudomonadati</taxon>
        <taxon>Bacteroidota</taxon>
        <taxon>Cytophagia</taxon>
        <taxon>Cytophagales</taxon>
        <taxon>Marivirgaceae</taxon>
        <taxon>Marivirga</taxon>
    </lineage>
</organism>
<dbReference type="SUPFAM" id="SSF49464">
    <property type="entry name" value="Carboxypeptidase regulatory domain-like"/>
    <property type="match status" value="1"/>
</dbReference>
<dbReference type="InterPro" id="IPR008969">
    <property type="entry name" value="CarboxyPept-like_regulatory"/>
</dbReference>
<evidence type="ECO:0000313" key="1">
    <source>
        <dbReference type="EMBL" id="WMN10750.1"/>
    </source>
</evidence>
<dbReference type="Pfam" id="PF13715">
    <property type="entry name" value="CarbopepD_reg_2"/>
    <property type="match status" value="1"/>
</dbReference>
<gene>
    <name evidence="1" type="ORF">QYS49_35860</name>
</gene>
<keyword evidence="2" id="KW-1185">Reference proteome</keyword>
<dbReference type="Gene3D" id="2.60.40.1120">
    <property type="entry name" value="Carboxypeptidase-like, regulatory domain"/>
    <property type="match status" value="1"/>
</dbReference>
<protein>
    <submittedName>
        <fullName evidence="1">Carboxypeptidase-like regulatory domain-containing protein</fullName>
    </submittedName>
</protein>
<accession>A0AA51NBU3</accession>
<dbReference type="Proteomes" id="UP001230496">
    <property type="component" value="Chromosome"/>
</dbReference>
<dbReference type="KEGG" id="msaa:QYS49_35860"/>
<name>A0AA51NBU3_9BACT</name>
<proteinExistence type="predicted"/>
<dbReference type="EMBL" id="CP129971">
    <property type="protein sequence ID" value="WMN10750.1"/>
    <property type="molecule type" value="Genomic_DNA"/>
</dbReference>